<feature type="compositionally biased region" description="Polar residues" evidence="2">
    <location>
        <begin position="346"/>
        <end position="359"/>
    </location>
</feature>
<feature type="compositionally biased region" description="Polar residues" evidence="2">
    <location>
        <begin position="231"/>
        <end position="241"/>
    </location>
</feature>
<feature type="region of interest" description="Disordered" evidence="2">
    <location>
        <begin position="305"/>
        <end position="410"/>
    </location>
</feature>
<dbReference type="GO" id="GO:0005524">
    <property type="term" value="F:ATP binding"/>
    <property type="evidence" value="ECO:0007669"/>
    <property type="project" value="InterPro"/>
</dbReference>
<evidence type="ECO:0000313" key="4">
    <source>
        <dbReference type="EMBL" id="KAG8232117.1"/>
    </source>
</evidence>
<dbReference type="GO" id="GO:0008094">
    <property type="term" value="F:ATP-dependent activity, acting on DNA"/>
    <property type="evidence" value="ECO:0007669"/>
    <property type="project" value="TreeGrafter"/>
</dbReference>
<dbReference type="AlphaFoldDB" id="A0A8K0P3V1"/>
<reference evidence="4" key="2">
    <citation type="submission" date="2017-10" db="EMBL/GenBank/DDBJ databases">
        <title>Ladona fulva Genome sequencing and assembly.</title>
        <authorList>
            <person name="Murali S."/>
            <person name="Richards S."/>
            <person name="Bandaranaike D."/>
            <person name="Bellair M."/>
            <person name="Blankenburg K."/>
            <person name="Chao H."/>
            <person name="Dinh H."/>
            <person name="Doddapaneni H."/>
            <person name="Dugan-Rocha S."/>
            <person name="Elkadiri S."/>
            <person name="Gnanaolivu R."/>
            <person name="Hernandez B."/>
            <person name="Skinner E."/>
            <person name="Javaid M."/>
            <person name="Lee S."/>
            <person name="Li M."/>
            <person name="Ming W."/>
            <person name="Munidasa M."/>
            <person name="Muniz J."/>
            <person name="Nguyen L."/>
            <person name="Hughes D."/>
            <person name="Osuji N."/>
            <person name="Pu L.-L."/>
            <person name="Puazo M."/>
            <person name="Qu C."/>
            <person name="Quiroz J."/>
            <person name="Raj R."/>
            <person name="Weissenberger G."/>
            <person name="Xin Y."/>
            <person name="Zou X."/>
            <person name="Han Y."/>
            <person name="Worley K."/>
            <person name="Muzny D."/>
            <person name="Gibbs R."/>
        </authorList>
    </citation>
    <scope>NUCLEOTIDE SEQUENCE</scope>
    <source>
        <strain evidence="4">Sampled in the wild</strain>
    </source>
</reference>
<keyword evidence="1" id="KW-0175">Coiled coil</keyword>
<keyword evidence="5" id="KW-1185">Reference proteome</keyword>
<organism evidence="4 5">
    <name type="scientific">Ladona fulva</name>
    <name type="common">Scarce chaser dragonfly</name>
    <name type="synonym">Libellula fulva</name>
    <dbReference type="NCBI Taxonomy" id="123851"/>
    <lineage>
        <taxon>Eukaryota</taxon>
        <taxon>Metazoa</taxon>
        <taxon>Ecdysozoa</taxon>
        <taxon>Arthropoda</taxon>
        <taxon>Hexapoda</taxon>
        <taxon>Insecta</taxon>
        <taxon>Pterygota</taxon>
        <taxon>Palaeoptera</taxon>
        <taxon>Odonata</taxon>
        <taxon>Epiprocta</taxon>
        <taxon>Anisoptera</taxon>
        <taxon>Libelluloidea</taxon>
        <taxon>Libellulidae</taxon>
        <taxon>Ladona</taxon>
    </lineage>
</organism>
<feature type="non-terminal residue" evidence="4">
    <location>
        <position position="836"/>
    </location>
</feature>
<feature type="domain" description="Helicase ATP-binding" evidence="3">
    <location>
        <begin position="487"/>
        <end position="664"/>
    </location>
</feature>
<evidence type="ECO:0000313" key="5">
    <source>
        <dbReference type="Proteomes" id="UP000792457"/>
    </source>
</evidence>
<feature type="compositionally biased region" description="Basic residues" evidence="2">
    <location>
        <begin position="313"/>
        <end position="323"/>
    </location>
</feature>
<dbReference type="Proteomes" id="UP000792457">
    <property type="component" value="Unassembled WGS sequence"/>
</dbReference>
<protein>
    <recommendedName>
        <fullName evidence="3">Helicase ATP-binding domain-containing protein</fullName>
    </recommendedName>
</protein>
<accession>A0A8K0P3V1</accession>
<reference evidence="4" key="1">
    <citation type="submission" date="2013-04" db="EMBL/GenBank/DDBJ databases">
        <authorList>
            <person name="Qu J."/>
            <person name="Murali S.C."/>
            <person name="Bandaranaike D."/>
            <person name="Bellair M."/>
            <person name="Blankenburg K."/>
            <person name="Chao H."/>
            <person name="Dinh H."/>
            <person name="Doddapaneni H."/>
            <person name="Downs B."/>
            <person name="Dugan-Rocha S."/>
            <person name="Elkadiri S."/>
            <person name="Gnanaolivu R.D."/>
            <person name="Hernandez B."/>
            <person name="Javaid M."/>
            <person name="Jayaseelan J.C."/>
            <person name="Lee S."/>
            <person name="Li M."/>
            <person name="Ming W."/>
            <person name="Munidasa M."/>
            <person name="Muniz J."/>
            <person name="Nguyen L."/>
            <person name="Ongeri F."/>
            <person name="Osuji N."/>
            <person name="Pu L.-L."/>
            <person name="Puazo M."/>
            <person name="Qu C."/>
            <person name="Quiroz J."/>
            <person name="Raj R."/>
            <person name="Weissenberger G."/>
            <person name="Xin Y."/>
            <person name="Zou X."/>
            <person name="Han Y."/>
            <person name="Richards S."/>
            <person name="Worley K."/>
            <person name="Muzny D."/>
            <person name="Gibbs R."/>
        </authorList>
    </citation>
    <scope>NUCLEOTIDE SEQUENCE</scope>
    <source>
        <strain evidence="4">Sampled in the wild</strain>
    </source>
</reference>
<dbReference type="FunFam" id="3.40.50.10810:FF:000042">
    <property type="entry name" value="SNF2 family helicase-like protein"/>
    <property type="match status" value="1"/>
</dbReference>
<dbReference type="Pfam" id="PF00176">
    <property type="entry name" value="SNF2-rel_dom"/>
    <property type="match status" value="1"/>
</dbReference>
<dbReference type="InterPro" id="IPR050496">
    <property type="entry name" value="SNF2_RAD54_helicase_repair"/>
</dbReference>
<feature type="compositionally biased region" description="Acidic residues" evidence="2">
    <location>
        <begin position="400"/>
        <end position="409"/>
    </location>
</feature>
<dbReference type="OrthoDB" id="413460at2759"/>
<feature type="compositionally biased region" description="Basic and acidic residues" evidence="2">
    <location>
        <begin position="363"/>
        <end position="375"/>
    </location>
</feature>
<dbReference type="Gene3D" id="3.40.50.300">
    <property type="entry name" value="P-loop containing nucleotide triphosphate hydrolases"/>
    <property type="match status" value="1"/>
</dbReference>
<comment type="caution">
    <text evidence="4">The sequence shown here is derived from an EMBL/GenBank/DDBJ whole genome shotgun (WGS) entry which is preliminary data.</text>
</comment>
<dbReference type="EMBL" id="KZ308595">
    <property type="protein sequence ID" value="KAG8232117.1"/>
    <property type="molecule type" value="Genomic_DNA"/>
</dbReference>
<gene>
    <name evidence="4" type="ORF">J437_LFUL012126</name>
</gene>
<dbReference type="SUPFAM" id="SSF52540">
    <property type="entry name" value="P-loop containing nucleoside triphosphate hydrolases"/>
    <property type="match status" value="2"/>
</dbReference>
<evidence type="ECO:0000256" key="1">
    <source>
        <dbReference type="SAM" id="Coils"/>
    </source>
</evidence>
<evidence type="ECO:0000259" key="3">
    <source>
        <dbReference type="PROSITE" id="PS51192"/>
    </source>
</evidence>
<dbReference type="PROSITE" id="PS51192">
    <property type="entry name" value="HELICASE_ATP_BIND_1"/>
    <property type="match status" value="1"/>
</dbReference>
<dbReference type="Gene3D" id="3.40.50.10810">
    <property type="entry name" value="Tandem AAA-ATPase domain"/>
    <property type="match status" value="1"/>
</dbReference>
<dbReference type="CDD" id="cd18000">
    <property type="entry name" value="DEXHc_ERCC6"/>
    <property type="match status" value="1"/>
</dbReference>
<sequence length="836" mass="95684">MNSSSVVVFGVESPTADLEVGVGTSDMSNLPCQLEKEEERNNTFQIKHPEYGHSFQIDRSHIKAIDKDDQADELKSLEVSVYDQDVFEKCIIDQFDKALEEKKNSELRKLFDVQFKSLQEGIRVTEEKLKNKESHLLNLPIEGYVSTINEALVLRREIDGLIANLQSLKEKEQSLLNQRDHLNDESQSEDLWDASEKIGSVPVFGFESEEKLNQHGETERQRMIRLGQMTPFGTTLSNSMSKTHDEKESTSQLEVHLVEKSKSCDFNQKSSQMCSYQTMNPAVSGPSSLNLSKIDEMKLGEENRKESSILRQRLLHPKKKRRKEALGTEISYELSSDRRAEPALQPSETNTINLESSGSEYLPSKDEESSEDEKSRKRPVKLKSKKGKQRRDKEDRWGTDDSDWEYSDEESIRRRRKRSKKVIDDGNIEDYVDRLKLWEKQQKEESREDGGETNDILFHELDGGLKVPLRIWKRLFSYQKVGVQWMWELHEQKCGGILGDEMGLGKTIQVIAFFAALANSPNAKRHHGWKGGLGPSLIACPTTMLHQWVEEFHEWWPPLRIAILHDSGSFSGKGGKAALLKSIYGNSGILVTSYEGLSRMVDDLSLLDWHMVVLDEGHVIRNPDARVTLAAKRLRTPHRLLLSGSPLQNNLRELWSLFDFIYPGKLGTLPVFTAEFAIPITQGGYATASQVQVVTGYKCATVLKDTISPYLLRRMKADVKDHINLPNKNEQVLFCRLTDIQRDIYKEYIKSGDVDRILTGNLKIFVGLINLRKICNHPDLYSGGPRLLKGDNEENLPEEERYGHWKKAGKMIVIENLLRIWHRQNHRVLLFTQGKQ</sequence>
<proteinExistence type="predicted"/>
<dbReference type="PANTHER" id="PTHR45629">
    <property type="entry name" value="SNF2/RAD54 FAMILY MEMBER"/>
    <property type="match status" value="1"/>
</dbReference>
<name>A0A8K0P3V1_LADFU</name>
<dbReference type="GO" id="GO:0006283">
    <property type="term" value="P:transcription-coupled nucleotide-excision repair"/>
    <property type="evidence" value="ECO:0007669"/>
    <property type="project" value="TreeGrafter"/>
</dbReference>
<feature type="region of interest" description="Disordered" evidence="2">
    <location>
        <begin position="231"/>
        <end position="251"/>
    </location>
</feature>
<dbReference type="SMART" id="SM00487">
    <property type="entry name" value="DEXDc"/>
    <property type="match status" value="1"/>
</dbReference>
<dbReference type="InterPro" id="IPR027417">
    <property type="entry name" value="P-loop_NTPase"/>
</dbReference>
<evidence type="ECO:0000256" key="2">
    <source>
        <dbReference type="SAM" id="MobiDB-lite"/>
    </source>
</evidence>
<dbReference type="InterPro" id="IPR000330">
    <property type="entry name" value="SNF2_N"/>
</dbReference>
<feature type="coiled-coil region" evidence="1">
    <location>
        <begin position="151"/>
        <end position="185"/>
    </location>
</feature>
<dbReference type="PANTHER" id="PTHR45629:SF7">
    <property type="entry name" value="DNA EXCISION REPAIR PROTEIN ERCC-6-RELATED"/>
    <property type="match status" value="1"/>
</dbReference>
<feature type="compositionally biased region" description="Basic residues" evidence="2">
    <location>
        <begin position="376"/>
        <end position="390"/>
    </location>
</feature>
<dbReference type="GO" id="GO:0005634">
    <property type="term" value="C:nucleus"/>
    <property type="evidence" value="ECO:0007669"/>
    <property type="project" value="TreeGrafter"/>
</dbReference>
<dbReference type="InterPro" id="IPR014001">
    <property type="entry name" value="Helicase_ATP-bd"/>
</dbReference>
<dbReference type="InterPro" id="IPR038718">
    <property type="entry name" value="SNF2-like_sf"/>
</dbReference>